<dbReference type="InterPro" id="IPR003428">
    <property type="entry name" value="MAM33"/>
</dbReference>
<dbReference type="GO" id="GO:0005759">
    <property type="term" value="C:mitochondrial matrix"/>
    <property type="evidence" value="ECO:0007669"/>
    <property type="project" value="InterPro"/>
</dbReference>
<proteinExistence type="predicted"/>
<protein>
    <recommendedName>
        <fullName evidence="3">Mitochondrial acidic protein MAM33</fullName>
    </recommendedName>
</protein>
<dbReference type="OrthoDB" id="278212at2759"/>
<organism evidence="1 2">
    <name type="scientific">[Candida] arabinofermentans NRRL YB-2248</name>
    <dbReference type="NCBI Taxonomy" id="983967"/>
    <lineage>
        <taxon>Eukaryota</taxon>
        <taxon>Fungi</taxon>
        <taxon>Dikarya</taxon>
        <taxon>Ascomycota</taxon>
        <taxon>Saccharomycotina</taxon>
        <taxon>Pichiomycetes</taxon>
        <taxon>Pichiales</taxon>
        <taxon>Pichiaceae</taxon>
        <taxon>Ogataea</taxon>
        <taxon>Ogataea/Candida clade</taxon>
    </lineage>
</organism>
<dbReference type="Proteomes" id="UP000094801">
    <property type="component" value="Unassembled WGS sequence"/>
</dbReference>
<reference evidence="2" key="1">
    <citation type="submission" date="2016-04" db="EMBL/GenBank/DDBJ databases">
        <title>Comparative genomics of biotechnologically important yeasts.</title>
        <authorList>
            <consortium name="DOE Joint Genome Institute"/>
            <person name="Riley R."/>
            <person name="Haridas S."/>
            <person name="Wolfe K.H."/>
            <person name="Lopes M.R."/>
            <person name="Hittinger C.T."/>
            <person name="Goker M."/>
            <person name="Salamov A."/>
            <person name="Wisecaver J."/>
            <person name="Long T.M."/>
            <person name="Aerts A.L."/>
            <person name="Barry K."/>
            <person name="Choi C."/>
            <person name="Clum A."/>
            <person name="Coughlan A.Y."/>
            <person name="Deshpande S."/>
            <person name="Douglass A.P."/>
            <person name="Hanson S.J."/>
            <person name="Klenk H.-P."/>
            <person name="Labutti K."/>
            <person name="Lapidus A."/>
            <person name="Lindquist E."/>
            <person name="Lipzen A."/>
            <person name="Meier-Kolthoff J.P."/>
            <person name="Ohm R.A."/>
            <person name="Otillar R.P."/>
            <person name="Pangilinan J."/>
            <person name="Peng Y."/>
            <person name="Rokas A."/>
            <person name="Rosa C.A."/>
            <person name="Scheuner C."/>
            <person name="Sibirny A.A."/>
            <person name="Slot J.C."/>
            <person name="Stielow J.B."/>
            <person name="Sun H."/>
            <person name="Kurtzman C.P."/>
            <person name="Blackwell M."/>
            <person name="Grigoriev I.V."/>
            <person name="Jeffries T.W."/>
        </authorList>
    </citation>
    <scope>NUCLEOTIDE SEQUENCE [LARGE SCALE GENOMIC DNA]</scope>
    <source>
        <strain evidence="2">NRRL YB-2248</strain>
    </source>
</reference>
<sequence>MMSTRVLSNALRASSRNILRKNLIKSTIAIPRLASNFSTTPIKFNAKTQALHDVLVSEAEYEKADTFGLDETYLSYMKESNLEIIDTGDKVLAELQKKNGSETIHIYFDVQRITQAAYELRALEENMEDSEYMDKEELAESSLAEVNIVVEKQGKAVGFDMLLGISNNQFSVNGITNFSNASDALSETPEAANKRDLLYSGPAFTQLGEELQDSFNEYLASRGIDEQLGEFIIAYASVKENTDYITWLDKLEGFFK</sequence>
<evidence type="ECO:0008006" key="3">
    <source>
        <dbReference type="Google" id="ProtNLM"/>
    </source>
</evidence>
<dbReference type="Gene3D" id="3.10.280.10">
    <property type="entry name" value="Mitochondrial glycoprotein"/>
    <property type="match status" value="1"/>
</dbReference>
<accession>A0A1E4T7A1</accession>
<dbReference type="AlphaFoldDB" id="A0A1E4T7A1"/>
<name>A0A1E4T7A1_9ASCO</name>
<dbReference type="STRING" id="983967.A0A1E4T7A1"/>
<dbReference type="Pfam" id="PF02330">
    <property type="entry name" value="MAM33"/>
    <property type="match status" value="1"/>
</dbReference>
<dbReference type="PANTHER" id="PTHR10826">
    <property type="entry name" value="COMPLEMENT COMPONENT 1"/>
    <property type="match status" value="1"/>
</dbReference>
<keyword evidence="2" id="KW-1185">Reference proteome</keyword>
<evidence type="ECO:0000313" key="1">
    <source>
        <dbReference type="EMBL" id="ODV87640.1"/>
    </source>
</evidence>
<dbReference type="SUPFAM" id="SSF54529">
    <property type="entry name" value="Mitochondrial glycoprotein MAM33-like"/>
    <property type="match status" value="1"/>
</dbReference>
<evidence type="ECO:0000313" key="2">
    <source>
        <dbReference type="Proteomes" id="UP000094801"/>
    </source>
</evidence>
<dbReference type="GO" id="GO:0042256">
    <property type="term" value="P:cytosolic ribosome assembly"/>
    <property type="evidence" value="ECO:0007669"/>
    <property type="project" value="TreeGrafter"/>
</dbReference>
<dbReference type="EMBL" id="KV453847">
    <property type="protein sequence ID" value="ODV87640.1"/>
    <property type="molecule type" value="Genomic_DNA"/>
</dbReference>
<dbReference type="PANTHER" id="PTHR10826:SF1">
    <property type="entry name" value="COMPLEMENT COMPONENT 1 Q SUBCOMPONENT-BINDING PROTEIN, MITOCHONDRIAL"/>
    <property type="match status" value="1"/>
</dbReference>
<gene>
    <name evidence="1" type="ORF">CANARDRAFT_30988</name>
</gene>
<dbReference type="InterPro" id="IPR036561">
    <property type="entry name" value="MAM33_sf"/>
</dbReference>